<proteinExistence type="predicted"/>
<evidence type="ECO:0000313" key="1">
    <source>
        <dbReference type="EMBL" id="MFB9886856.1"/>
    </source>
</evidence>
<keyword evidence="2" id="KW-1185">Reference proteome</keyword>
<sequence length="189" mass="21193">MEAKKSGAYTSVSISTRLHRGVIAKREDMRRNMCGMLDRVLSGAEGESIAKKQLLQKPSNAATEMSAIDLARDLFRLKKRVGGDQSGADAISARFVGQRYVVDGQIYEPLDQGSRVDIWYRTYKEPGFLNSIEDQNSVYWATIVCQMNAGESGRALKLQGYDWAKLEGVVSHYELGTPDRFVLKECKFK</sequence>
<name>A0ABV5ZC69_9GAMM</name>
<gene>
    <name evidence="1" type="ORF">ACFFLH_10560</name>
</gene>
<dbReference type="Proteomes" id="UP001589628">
    <property type="component" value="Unassembled WGS sequence"/>
</dbReference>
<evidence type="ECO:0000313" key="2">
    <source>
        <dbReference type="Proteomes" id="UP001589628"/>
    </source>
</evidence>
<reference evidence="1 2" key="1">
    <citation type="submission" date="2024-09" db="EMBL/GenBank/DDBJ databases">
        <authorList>
            <person name="Sun Q."/>
            <person name="Mori K."/>
        </authorList>
    </citation>
    <scope>NUCLEOTIDE SEQUENCE [LARGE SCALE GENOMIC DNA]</scope>
    <source>
        <strain evidence="1 2">ATCC 51285</strain>
    </source>
</reference>
<comment type="caution">
    <text evidence="1">The sequence shown here is derived from an EMBL/GenBank/DDBJ whole genome shotgun (WGS) entry which is preliminary data.</text>
</comment>
<dbReference type="EMBL" id="JBHLZN010000003">
    <property type="protein sequence ID" value="MFB9886856.1"/>
    <property type="molecule type" value="Genomic_DNA"/>
</dbReference>
<protein>
    <submittedName>
        <fullName evidence="1">Uncharacterized protein</fullName>
    </submittedName>
</protein>
<organism evidence="1 2">
    <name type="scientific">Balneatrix alpica</name>
    <dbReference type="NCBI Taxonomy" id="75684"/>
    <lineage>
        <taxon>Bacteria</taxon>
        <taxon>Pseudomonadati</taxon>
        <taxon>Pseudomonadota</taxon>
        <taxon>Gammaproteobacteria</taxon>
        <taxon>Oceanospirillales</taxon>
        <taxon>Balneatrichaceae</taxon>
        <taxon>Balneatrix</taxon>
    </lineage>
</organism>
<dbReference type="RefSeq" id="WP_027312312.1">
    <property type="nucleotide sequence ID" value="NZ_JBHLZN010000003.1"/>
</dbReference>
<accession>A0ABV5ZC69</accession>